<dbReference type="PANTHER" id="PTHR11119">
    <property type="entry name" value="XANTHINE-URACIL / VITAMIN C PERMEASE FAMILY MEMBER"/>
    <property type="match status" value="1"/>
</dbReference>
<keyword evidence="9" id="KW-1185">Reference proteome</keyword>
<evidence type="ECO:0000256" key="1">
    <source>
        <dbReference type="ARBA" id="ARBA00004141"/>
    </source>
</evidence>
<protein>
    <submittedName>
        <fullName evidence="8">Uncharacterized protein</fullName>
    </submittedName>
</protein>
<dbReference type="Gramene" id="OMERI07G11890.9">
    <property type="protein sequence ID" value="OMERI07G11890.9"/>
    <property type="gene ID" value="OMERI07G11890"/>
</dbReference>
<comment type="similarity">
    <text evidence="2">Belongs to the nucleobase:cation symporter-2 (NCS2) (TC 2.A.40) family.</text>
</comment>
<reference evidence="8" key="1">
    <citation type="submission" date="2015-04" db="UniProtKB">
        <authorList>
            <consortium name="EnsemblPlants"/>
        </authorList>
    </citation>
    <scope>IDENTIFICATION</scope>
</reference>
<evidence type="ECO:0000313" key="8">
    <source>
        <dbReference type="EnsemblPlants" id="OMERI07G11890.9"/>
    </source>
</evidence>
<feature type="region of interest" description="Disordered" evidence="6">
    <location>
        <begin position="15"/>
        <end position="41"/>
    </location>
</feature>
<evidence type="ECO:0000256" key="5">
    <source>
        <dbReference type="ARBA" id="ARBA00023136"/>
    </source>
</evidence>
<evidence type="ECO:0000256" key="3">
    <source>
        <dbReference type="ARBA" id="ARBA00022692"/>
    </source>
</evidence>
<dbReference type="STRING" id="40149.A0A0E0EBK2"/>
<dbReference type="GO" id="GO:0022857">
    <property type="term" value="F:transmembrane transporter activity"/>
    <property type="evidence" value="ECO:0007669"/>
    <property type="project" value="InterPro"/>
</dbReference>
<dbReference type="EnsemblPlants" id="OMERI07G11890.9">
    <property type="protein sequence ID" value="OMERI07G11890.9"/>
    <property type="gene ID" value="OMERI07G11890"/>
</dbReference>
<feature type="transmembrane region" description="Helical" evidence="7">
    <location>
        <begin position="321"/>
        <end position="339"/>
    </location>
</feature>
<dbReference type="AlphaFoldDB" id="A0A0E0EBK2"/>
<comment type="subcellular location">
    <subcellularLocation>
        <location evidence="1">Membrane</location>
        <topology evidence="1">Multi-pass membrane protein</topology>
    </subcellularLocation>
</comment>
<dbReference type="Proteomes" id="UP000008021">
    <property type="component" value="Chromosome 7"/>
</dbReference>
<keyword evidence="4 7" id="KW-1133">Transmembrane helix</keyword>
<feature type="transmembrane region" description="Helical" evidence="7">
    <location>
        <begin position="282"/>
        <end position="301"/>
    </location>
</feature>
<evidence type="ECO:0000256" key="6">
    <source>
        <dbReference type="SAM" id="MobiDB-lite"/>
    </source>
</evidence>
<evidence type="ECO:0000256" key="2">
    <source>
        <dbReference type="ARBA" id="ARBA00008821"/>
    </source>
</evidence>
<dbReference type="GO" id="GO:0016020">
    <property type="term" value="C:membrane"/>
    <property type="evidence" value="ECO:0007669"/>
    <property type="project" value="UniProtKB-SubCell"/>
</dbReference>
<keyword evidence="5 7" id="KW-0472">Membrane</keyword>
<feature type="compositionally biased region" description="Low complexity" evidence="6">
    <location>
        <begin position="15"/>
        <end position="31"/>
    </location>
</feature>
<evidence type="ECO:0000256" key="7">
    <source>
        <dbReference type="SAM" id="Phobius"/>
    </source>
</evidence>
<dbReference type="HOGENOM" id="CLU_667969_0_0_1"/>
<feature type="transmembrane region" description="Helical" evidence="7">
    <location>
        <begin position="247"/>
        <end position="270"/>
    </location>
</feature>
<keyword evidence="3 7" id="KW-0812">Transmembrane</keyword>
<dbReference type="Pfam" id="PF00860">
    <property type="entry name" value="Xan_ur_permease"/>
    <property type="match status" value="1"/>
</dbReference>
<accession>A0A0E0EBK2</accession>
<evidence type="ECO:0000256" key="4">
    <source>
        <dbReference type="ARBA" id="ARBA00022989"/>
    </source>
</evidence>
<name>A0A0E0EBK2_9ORYZ</name>
<reference evidence="8" key="2">
    <citation type="submission" date="2018-05" db="EMBL/GenBank/DDBJ databases">
        <title>OmerRS3 (Oryza meridionalis Reference Sequence Version 3).</title>
        <authorList>
            <person name="Zhang J."/>
            <person name="Kudrna D."/>
            <person name="Lee S."/>
            <person name="Talag J."/>
            <person name="Welchert J."/>
            <person name="Wing R.A."/>
        </authorList>
    </citation>
    <scope>NUCLEOTIDE SEQUENCE [LARGE SCALE GENOMIC DNA]</scope>
    <source>
        <strain evidence="8">cv. OR44</strain>
    </source>
</reference>
<organism evidence="8">
    <name type="scientific">Oryza meridionalis</name>
    <dbReference type="NCBI Taxonomy" id="40149"/>
    <lineage>
        <taxon>Eukaryota</taxon>
        <taxon>Viridiplantae</taxon>
        <taxon>Streptophyta</taxon>
        <taxon>Embryophyta</taxon>
        <taxon>Tracheophyta</taxon>
        <taxon>Spermatophyta</taxon>
        <taxon>Magnoliopsida</taxon>
        <taxon>Liliopsida</taxon>
        <taxon>Poales</taxon>
        <taxon>Poaceae</taxon>
        <taxon>BOP clade</taxon>
        <taxon>Oryzoideae</taxon>
        <taxon>Oryzeae</taxon>
        <taxon>Oryzinae</taxon>
        <taxon>Oryza</taxon>
    </lineage>
</organism>
<dbReference type="InterPro" id="IPR006043">
    <property type="entry name" value="NCS2"/>
</dbReference>
<evidence type="ECO:0000313" key="9">
    <source>
        <dbReference type="Proteomes" id="UP000008021"/>
    </source>
</evidence>
<proteinExistence type="inferred from homology"/>
<sequence length="412" mass="45323">MVGCLTEPSFFLQRRPSFSDSSTTSSCSAPPSSSPPRSSPRWAAAMYVPSRPHRYRRHFGPLYLHLTCFFASLIWLPMDAGGEGVDDTDSDVRCRHQHADPEVPRHAPACRHGGSYTLAVPTISIILTGRYNSIADPHEVALLTPHPRTALFCLTSCCTDTDKCGMLGSAWRCRNSCASCGARRTHSGLHAPNHHGVQWVLADCRQAAEPNVAKCVEIGLPQIILMVALSQYIPNLVPLLGTAFERFTIIMSVALVWLYAIFLISVPYPFRWGAPTYDIGEAFVMMSASFVALVESTGAFIAVSRYASTTPCPPSVMSRGIGWQGVGILLGGLFGTAYGSSVSVENAGLLGLTRVGSRRVVQISAGFMIFSLYSCFKLARQQWKSIHWVAFQSIILWMEESIWIIPMRRRRC</sequence>